<accession>A0A0X3AML0</accession>
<dbReference type="STRING" id="1586267.GCA_001418685_00182"/>
<proteinExistence type="predicted"/>
<organism evidence="1 2">
    <name type="scientific">Apibacter mensalis</name>
    <dbReference type="NCBI Taxonomy" id="1586267"/>
    <lineage>
        <taxon>Bacteria</taxon>
        <taxon>Pseudomonadati</taxon>
        <taxon>Bacteroidota</taxon>
        <taxon>Flavobacteriia</taxon>
        <taxon>Flavobacteriales</taxon>
        <taxon>Weeksellaceae</taxon>
        <taxon>Apibacter</taxon>
    </lineage>
</organism>
<dbReference type="EMBL" id="FCOR01000001">
    <property type="protein sequence ID" value="CVK15367.1"/>
    <property type="molecule type" value="Genomic_DNA"/>
</dbReference>
<sequence length="204" mass="23978">METPKKVDYSKLISHIPKDAIVYIEKWLNPYWFHLVIKKPRSSKLGDYKVPIEGKPHIITVNSGMSKSLCFLTLTHEIAHLKAFDIYSKRILPHGKEWKKIFSEMIFESIDVYEEELKLLLADYMLNPKASFYADRKLSEYFIKKQNPNALLLKDLKLNTLFKINNKCFYKSKKSKTRYICIEKNTGRKYLIAENAPVIEIDVL</sequence>
<reference evidence="1 2" key="1">
    <citation type="submission" date="2016-01" db="EMBL/GenBank/DDBJ databases">
        <authorList>
            <person name="McClelland M."/>
            <person name="Jain A."/>
            <person name="Saraogi P."/>
            <person name="Mendelson R."/>
            <person name="Westerman R."/>
            <person name="SanMiguel P."/>
            <person name="Csonka L."/>
        </authorList>
    </citation>
    <scope>NUCLEOTIDE SEQUENCE [LARGE SCALE GENOMIC DNA]</scope>
    <source>
        <strain evidence="1 2">R-53146</strain>
    </source>
</reference>
<dbReference type="AlphaFoldDB" id="A0A0X3AML0"/>
<dbReference type="Proteomes" id="UP000182761">
    <property type="component" value="Unassembled WGS sequence"/>
</dbReference>
<protein>
    <submittedName>
        <fullName evidence="1">SprT-like family protein</fullName>
    </submittedName>
</protein>
<keyword evidence="2" id="KW-1185">Reference proteome</keyword>
<evidence type="ECO:0000313" key="2">
    <source>
        <dbReference type="Proteomes" id="UP000182761"/>
    </source>
</evidence>
<dbReference type="OrthoDB" id="267364at2"/>
<evidence type="ECO:0000313" key="1">
    <source>
        <dbReference type="EMBL" id="CVK15367.1"/>
    </source>
</evidence>
<gene>
    <name evidence="1" type="ORF">Ga0061079_101181</name>
</gene>
<dbReference type="RefSeq" id="WP_082435365.1">
    <property type="nucleotide sequence ID" value="NZ_FCOR01000001.1"/>
</dbReference>
<name>A0A0X3AML0_9FLAO</name>